<evidence type="ECO:0000313" key="2">
    <source>
        <dbReference type="EMBL" id="TBV04698.1"/>
    </source>
</evidence>
<gene>
    <name evidence="2" type="ORF">DNK34_14215</name>
</gene>
<dbReference type="Proteomes" id="UP000291334">
    <property type="component" value="Unassembled WGS sequence"/>
</dbReference>
<name>A0ABY1Z5V0_9GAMM</name>
<keyword evidence="1" id="KW-0812">Transmembrane</keyword>
<keyword evidence="1" id="KW-0472">Membrane</keyword>
<keyword evidence="3" id="KW-1185">Reference proteome</keyword>
<comment type="caution">
    <text evidence="2">The sequence shown here is derived from an EMBL/GenBank/DDBJ whole genome shotgun (WGS) entry which is preliminary data.</text>
</comment>
<dbReference type="RefSeq" id="WP_131175639.1">
    <property type="nucleotide sequence ID" value="NZ_QJUM01000015.1"/>
</dbReference>
<sequence length="271" mass="29923">MNLLKGQRGLSLVELMVALLLSSFLILGVTQIYIDNKRSYLFQQGQSENQENGRFALLFLEKELARAGYRRDPRGDIGDAFPANNQLSCGFLAGQSIVRVDASTLCTRYQPRDVNETDCEGNLPFSSHTGLDEPYAETFSSDENIIQKITLNNGSLTCQSASSKSAIELIEGLQAIYFDYGVNSDLDERQITKYTAAPASSEFVRSLRYSLLLAATPSNLSQGVTSRLCENDENTDSIGDWQKLTGQTFDCTDGKLYQMVSGSSTLRNLMP</sequence>
<proteinExistence type="predicted"/>
<protein>
    <submittedName>
        <fullName evidence="2">Pilus assembly protein PilW</fullName>
    </submittedName>
</protein>
<reference evidence="2 3" key="1">
    <citation type="submission" date="2018-06" db="EMBL/GenBank/DDBJ databases">
        <title>Three novel Pseudomonas species isolated from symptomatic oak.</title>
        <authorList>
            <person name="Bueno-Gonzalez V."/>
            <person name="Brady C."/>
        </authorList>
    </citation>
    <scope>NUCLEOTIDE SEQUENCE [LARGE SCALE GENOMIC DNA]</scope>
    <source>
        <strain evidence="2 3">P26B</strain>
    </source>
</reference>
<keyword evidence="1" id="KW-1133">Transmembrane helix</keyword>
<accession>A0ABY1Z5V0</accession>
<evidence type="ECO:0000313" key="3">
    <source>
        <dbReference type="Proteomes" id="UP000291334"/>
    </source>
</evidence>
<dbReference type="Pfam" id="PF07963">
    <property type="entry name" value="N_methyl"/>
    <property type="match status" value="1"/>
</dbReference>
<dbReference type="EMBL" id="QJUM01000015">
    <property type="protein sequence ID" value="TBV04698.1"/>
    <property type="molecule type" value="Genomic_DNA"/>
</dbReference>
<feature type="transmembrane region" description="Helical" evidence="1">
    <location>
        <begin position="12"/>
        <end position="34"/>
    </location>
</feature>
<organism evidence="2 3">
    <name type="scientific">Phytopseudomonas dryadis</name>
    <dbReference type="NCBI Taxonomy" id="2487520"/>
    <lineage>
        <taxon>Bacteria</taxon>
        <taxon>Pseudomonadati</taxon>
        <taxon>Pseudomonadota</taxon>
        <taxon>Gammaproteobacteria</taxon>
        <taxon>Pseudomonadales</taxon>
        <taxon>Pseudomonadaceae</taxon>
        <taxon>Phytopseudomonas</taxon>
    </lineage>
</organism>
<dbReference type="NCBIfam" id="TIGR02532">
    <property type="entry name" value="IV_pilin_GFxxxE"/>
    <property type="match status" value="1"/>
</dbReference>
<dbReference type="PROSITE" id="PS00409">
    <property type="entry name" value="PROKAR_NTER_METHYL"/>
    <property type="match status" value="1"/>
</dbReference>
<evidence type="ECO:0000256" key="1">
    <source>
        <dbReference type="SAM" id="Phobius"/>
    </source>
</evidence>
<dbReference type="InterPro" id="IPR012902">
    <property type="entry name" value="N_methyl_site"/>
</dbReference>